<gene>
    <name evidence="2" type="ORF">JKG61_21350</name>
</gene>
<dbReference type="SUPFAM" id="SSF49464">
    <property type="entry name" value="Carboxypeptidase regulatory domain-like"/>
    <property type="match status" value="1"/>
</dbReference>
<sequence>MHKLTFDIAHLRKYVNGELSSKEMHEVERAAHDDEMLSDILMGLEIEKSEGNPAVSFIDIHHKIVNRTQRKSASSSLLHNRPLQIAASILIILSGLLFWYNQDQHPKTEQTLIADAQQEIIGPSHDRIAEISSTPDSTVKLFSNPDYSPPRETNENIQRHQNLSGNPHSRKLTEQESQILAYTPTEKNIDFNQDLAGTLNLSHPKHENDVIIINTEGQDKYNLMASNQKKQTQPKIADTRVSSNPNTPLSSAQMRARLSSLGLDSQTDLIWGQVLDQRSKQPLAGVEVTDTQNDNVVLTDADGRFLYAANNKKSLKIIASGYRAKEVKAEDGSQTILLSPLEDLLDDIGYESKVLKSGKSIPTIGWEKYMTYLFAEIDKTTEKEYDLSVRMELNKDGRPTNVSIIRSSDKELNAKVIYLIENGSAWETGVDSKNIYLQIKPRK</sequence>
<reference evidence="2 3" key="1">
    <citation type="submission" date="2021-01" db="EMBL/GenBank/DDBJ databases">
        <title>C459-1 draft genome sequence.</title>
        <authorList>
            <person name="Zhang X.-F."/>
        </authorList>
    </citation>
    <scope>NUCLEOTIDE SEQUENCE [LARGE SCALE GENOMIC DNA]</scope>
    <source>
        <strain evidence="3">C459-1</strain>
    </source>
</reference>
<dbReference type="EMBL" id="JAERTY010000015">
    <property type="protein sequence ID" value="MBL1411318.1"/>
    <property type="molecule type" value="Genomic_DNA"/>
</dbReference>
<dbReference type="Pfam" id="PF13715">
    <property type="entry name" value="CarbopepD_reg_2"/>
    <property type="match status" value="1"/>
</dbReference>
<dbReference type="Proteomes" id="UP000625283">
    <property type="component" value="Unassembled WGS sequence"/>
</dbReference>
<evidence type="ECO:0000313" key="3">
    <source>
        <dbReference type="Proteomes" id="UP000625283"/>
    </source>
</evidence>
<organism evidence="2 3">
    <name type="scientific">Sphingobacterium faecale</name>
    <dbReference type="NCBI Taxonomy" id="2803775"/>
    <lineage>
        <taxon>Bacteria</taxon>
        <taxon>Pseudomonadati</taxon>
        <taxon>Bacteroidota</taxon>
        <taxon>Sphingobacteriia</taxon>
        <taxon>Sphingobacteriales</taxon>
        <taxon>Sphingobacteriaceae</taxon>
        <taxon>Sphingobacterium</taxon>
    </lineage>
</organism>
<evidence type="ECO:0000313" key="2">
    <source>
        <dbReference type="EMBL" id="MBL1411318.1"/>
    </source>
</evidence>
<dbReference type="InterPro" id="IPR008969">
    <property type="entry name" value="CarboxyPept-like_regulatory"/>
</dbReference>
<dbReference type="RefSeq" id="WP_202105043.1">
    <property type="nucleotide sequence ID" value="NZ_JAERTY010000015.1"/>
</dbReference>
<comment type="caution">
    <text evidence="2">The sequence shown here is derived from an EMBL/GenBank/DDBJ whole genome shotgun (WGS) entry which is preliminary data.</text>
</comment>
<proteinExistence type="predicted"/>
<feature type="region of interest" description="Disordered" evidence="1">
    <location>
        <begin position="134"/>
        <end position="154"/>
    </location>
</feature>
<protein>
    <submittedName>
        <fullName evidence="2">Carboxypeptidase-like regulatory domain-containing protein</fullName>
    </submittedName>
</protein>
<feature type="region of interest" description="Disordered" evidence="1">
    <location>
        <begin position="227"/>
        <end position="250"/>
    </location>
</feature>
<accession>A0ABS1R9F8</accession>
<evidence type="ECO:0000256" key="1">
    <source>
        <dbReference type="SAM" id="MobiDB-lite"/>
    </source>
</evidence>
<keyword evidence="3" id="KW-1185">Reference proteome</keyword>
<name>A0ABS1R9F8_9SPHI</name>
<dbReference type="Gene3D" id="2.60.40.1120">
    <property type="entry name" value="Carboxypeptidase-like, regulatory domain"/>
    <property type="match status" value="1"/>
</dbReference>